<dbReference type="PANTHER" id="PTHR23523:SF2">
    <property type="entry name" value="2-NITROIMIDAZOLE TRANSPORTER"/>
    <property type="match status" value="1"/>
</dbReference>
<protein>
    <submittedName>
        <fullName evidence="5 6">MFS transporter</fullName>
    </submittedName>
</protein>
<dbReference type="InterPro" id="IPR052524">
    <property type="entry name" value="MFS_Cyanate_Porter"/>
</dbReference>
<evidence type="ECO:0000256" key="2">
    <source>
        <dbReference type="ARBA" id="ARBA00022989"/>
    </source>
</evidence>
<feature type="transmembrane region" description="Helical" evidence="4">
    <location>
        <begin position="316"/>
        <end position="335"/>
    </location>
</feature>
<dbReference type="STRING" id="887144.BJF91_22415"/>
<evidence type="ECO:0000256" key="4">
    <source>
        <dbReference type="SAM" id="Phobius"/>
    </source>
</evidence>
<sequence length="440" mass="45471">MSLISSEPAHSGHGQDLGLADELLIDADPDDAPTSARAKPQTAAQRSSVARIILGISLVMIAFNLRPVFSSASTLLPEIRDGLGLSALGASLLTTLPVLCLGVFSPLAPKLSDRFGAEKTLLAVMALLAIGTALRGIPSIPPLFFGTALAGACIAVGNVLLPGLVKRDFPQQAALMTGFYTMALCGGAAAAAGLTLPIEAASGGSMAIGLAVWALPAAVVFLLWLPQAFSAHGHRPGLRVQVQGLWRDRLAWNVTLYTGLQSALAYCVFGWLVPILRERGLDGVTAGAVVSVSVMVQAAACIFAPHLAVRGRDQRLVNAAVAILAVIALFGLLFAPLSTLWIWAVLQGIGQGSLIALAMTAIVLRSGNPQIAAHLSGMAQCVGYCLAAVGPLLVGLIHGFTGSFAWSGLLFAALGLGAAWHGWRAGRDLQVNVVLSEKSH</sequence>
<feature type="transmembrane region" description="Helical" evidence="4">
    <location>
        <begin position="143"/>
        <end position="161"/>
    </location>
</feature>
<dbReference type="CDD" id="cd17339">
    <property type="entry name" value="MFS_NIMT_CynX_like"/>
    <property type="match status" value="1"/>
</dbReference>
<keyword evidence="2 4" id="KW-1133">Transmembrane helix</keyword>
<dbReference type="OrthoDB" id="5317164at2"/>
<organism evidence="6 7">
    <name type="scientific">Allorhizobium taibaishanense</name>
    <dbReference type="NCBI Taxonomy" id="887144"/>
    <lineage>
        <taxon>Bacteria</taxon>
        <taxon>Pseudomonadati</taxon>
        <taxon>Pseudomonadota</taxon>
        <taxon>Alphaproteobacteria</taxon>
        <taxon>Hyphomicrobiales</taxon>
        <taxon>Rhizobiaceae</taxon>
        <taxon>Rhizobium/Agrobacterium group</taxon>
        <taxon>Allorhizobium</taxon>
    </lineage>
</organism>
<keyword evidence="1 4" id="KW-0812">Transmembrane</keyword>
<dbReference type="AlphaFoldDB" id="A0A1Q9A5U8"/>
<reference evidence="5 8" key="2">
    <citation type="submission" date="2020-08" db="EMBL/GenBank/DDBJ databases">
        <title>Genomic Encyclopedia of Type Strains, Phase IV (KMG-IV): sequencing the most valuable type-strain genomes for metagenomic binning, comparative biology and taxonomic classification.</title>
        <authorList>
            <person name="Goeker M."/>
        </authorList>
    </citation>
    <scope>NUCLEOTIDE SEQUENCE [LARGE SCALE GENOMIC DNA]</scope>
    <source>
        <strain evidence="5 8">DSM 100021</strain>
    </source>
</reference>
<keyword evidence="3 4" id="KW-0472">Membrane</keyword>
<dbReference type="EMBL" id="MKIN01000022">
    <property type="protein sequence ID" value="OLP49934.1"/>
    <property type="molecule type" value="Genomic_DNA"/>
</dbReference>
<feature type="transmembrane region" description="Helical" evidence="4">
    <location>
        <begin position="371"/>
        <end position="397"/>
    </location>
</feature>
<dbReference type="Proteomes" id="UP000544107">
    <property type="component" value="Unassembled WGS sequence"/>
</dbReference>
<evidence type="ECO:0000313" key="5">
    <source>
        <dbReference type="EMBL" id="MBB4006870.1"/>
    </source>
</evidence>
<dbReference type="EMBL" id="JACIED010000001">
    <property type="protein sequence ID" value="MBB4006870.1"/>
    <property type="molecule type" value="Genomic_DNA"/>
</dbReference>
<dbReference type="RefSeq" id="WP_075615719.1">
    <property type="nucleotide sequence ID" value="NZ_JACIED010000001.1"/>
</dbReference>
<reference evidence="6 7" key="1">
    <citation type="submission" date="2016-09" db="EMBL/GenBank/DDBJ databases">
        <title>Rhizobium oryziradicis sp. nov., isolated from the root of rice.</title>
        <authorList>
            <person name="Zhao J."/>
            <person name="Zhang X."/>
        </authorList>
    </citation>
    <scope>NUCLEOTIDE SEQUENCE [LARGE SCALE GENOMIC DNA]</scope>
    <source>
        <strain evidence="6 7">14971</strain>
    </source>
</reference>
<feature type="transmembrane region" description="Helical" evidence="4">
    <location>
        <begin position="403"/>
        <end position="423"/>
    </location>
</feature>
<feature type="transmembrane region" description="Helical" evidence="4">
    <location>
        <begin position="120"/>
        <end position="137"/>
    </location>
</feature>
<dbReference type="InterPro" id="IPR036259">
    <property type="entry name" value="MFS_trans_sf"/>
</dbReference>
<evidence type="ECO:0000256" key="1">
    <source>
        <dbReference type="ARBA" id="ARBA00022692"/>
    </source>
</evidence>
<gene>
    <name evidence="6" type="ORF">BJF91_22415</name>
    <name evidence="5" type="ORF">GGQ71_001106</name>
</gene>
<feature type="transmembrane region" description="Helical" evidence="4">
    <location>
        <begin position="284"/>
        <end position="304"/>
    </location>
</feature>
<evidence type="ECO:0000313" key="6">
    <source>
        <dbReference type="EMBL" id="OLP49934.1"/>
    </source>
</evidence>
<feature type="transmembrane region" description="Helical" evidence="4">
    <location>
        <begin position="206"/>
        <end position="229"/>
    </location>
</feature>
<dbReference type="Gene3D" id="1.20.1250.20">
    <property type="entry name" value="MFS general substrate transporter like domains"/>
    <property type="match status" value="2"/>
</dbReference>
<dbReference type="InterPro" id="IPR011701">
    <property type="entry name" value="MFS"/>
</dbReference>
<name>A0A1Q9A5U8_9HYPH</name>
<comment type="caution">
    <text evidence="6">The sequence shown here is derived from an EMBL/GenBank/DDBJ whole genome shotgun (WGS) entry which is preliminary data.</text>
</comment>
<feature type="transmembrane region" description="Helical" evidence="4">
    <location>
        <begin position="85"/>
        <end position="108"/>
    </location>
</feature>
<dbReference type="GO" id="GO:0022857">
    <property type="term" value="F:transmembrane transporter activity"/>
    <property type="evidence" value="ECO:0007669"/>
    <property type="project" value="InterPro"/>
</dbReference>
<feature type="transmembrane region" description="Helical" evidence="4">
    <location>
        <begin position="48"/>
        <end position="65"/>
    </location>
</feature>
<feature type="transmembrane region" description="Helical" evidence="4">
    <location>
        <begin position="250"/>
        <end position="272"/>
    </location>
</feature>
<feature type="transmembrane region" description="Helical" evidence="4">
    <location>
        <begin position="341"/>
        <end position="364"/>
    </location>
</feature>
<evidence type="ECO:0000256" key="3">
    <source>
        <dbReference type="ARBA" id="ARBA00023136"/>
    </source>
</evidence>
<proteinExistence type="predicted"/>
<evidence type="ECO:0000313" key="8">
    <source>
        <dbReference type="Proteomes" id="UP000544107"/>
    </source>
</evidence>
<dbReference type="SUPFAM" id="SSF103473">
    <property type="entry name" value="MFS general substrate transporter"/>
    <property type="match status" value="1"/>
</dbReference>
<accession>A0A1Q9A5U8</accession>
<dbReference type="PANTHER" id="PTHR23523">
    <property type="match status" value="1"/>
</dbReference>
<feature type="transmembrane region" description="Helical" evidence="4">
    <location>
        <begin position="173"/>
        <end position="194"/>
    </location>
</feature>
<evidence type="ECO:0000313" key="7">
    <source>
        <dbReference type="Proteomes" id="UP000185598"/>
    </source>
</evidence>
<keyword evidence="7" id="KW-1185">Reference proteome</keyword>
<dbReference type="Proteomes" id="UP000185598">
    <property type="component" value="Unassembled WGS sequence"/>
</dbReference>
<dbReference type="Pfam" id="PF07690">
    <property type="entry name" value="MFS_1"/>
    <property type="match status" value="1"/>
</dbReference>